<protein>
    <submittedName>
        <fullName evidence="2">Uncharacterized protein</fullName>
    </submittedName>
</protein>
<feature type="region of interest" description="Disordered" evidence="1">
    <location>
        <begin position="1"/>
        <end position="27"/>
    </location>
</feature>
<reference evidence="2" key="1">
    <citation type="submission" date="2021-01" db="EMBL/GenBank/DDBJ databases">
        <authorList>
            <person name="Corre E."/>
            <person name="Pelletier E."/>
            <person name="Niang G."/>
            <person name="Scheremetjew M."/>
            <person name="Finn R."/>
            <person name="Kale V."/>
            <person name="Holt S."/>
            <person name="Cochrane G."/>
            <person name="Meng A."/>
            <person name="Brown T."/>
            <person name="Cohen L."/>
        </authorList>
    </citation>
    <scope>NUCLEOTIDE SEQUENCE</scope>
    <source>
        <strain evidence="2">CCMP219</strain>
    </source>
</reference>
<name>A0A7R9VBG1_9CHLO</name>
<accession>A0A7R9VBG1</accession>
<feature type="compositionally biased region" description="Polar residues" evidence="1">
    <location>
        <begin position="17"/>
        <end position="27"/>
    </location>
</feature>
<evidence type="ECO:0000313" key="2">
    <source>
        <dbReference type="EMBL" id="CAD8288826.1"/>
    </source>
</evidence>
<dbReference type="EMBL" id="HBEC01018896">
    <property type="protein sequence ID" value="CAD8288826.1"/>
    <property type="molecule type" value="Transcribed_RNA"/>
</dbReference>
<gene>
    <name evidence="2" type="ORF">CEUR00632_LOCUS8865</name>
</gene>
<proteinExistence type="predicted"/>
<dbReference type="AlphaFoldDB" id="A0A7R9VBG1"/>
<organism evidence="2">
    <name type="scientific">Chlamydomonas euryale</name>
    <dbReference type="NCBI Taxonomy" id="1486919"/>
    <lineage>
        <taxon>Eukaryota</taxon>
        <taxon>Viridiplantae</taxon>
        <taxon>Chlorophyta</taxon>
        <taxon>core chlorophytes</taxon>
        <taxon>Chlorophyceae</taxon>
        <taxon>CS clade</taxon>
        <taxon>Chlamydomonadales</taxon>
        <taxon>Chlamydomonadaceae</taxon>
        <taxon>Chlamydomonas</taxon>
    </lineage>
</organism>
<sequence>MDTADMRSAPSPGTRLQRASSLSQSISPGAVGGRLNFTLTEHALLGTKQLPKAAEARKEVLETYSADPLGLRGPQWNGSIAPTNRNGKYGVQHASERLTNSLRPEHINPNDFRTTKALFQPSSTAPAEFNRSTREWGITAHNWNQSTLLETPEEAAKRRQTLTAHCQQQTASKTMKLTGMNNYKNPVQRHEETVAKTRQKKADGNVDYNALEEQFGPEGAEHMAYIINIKRARAERLGSFVMPPRRHPPKPKVPKQDLEDVLTLPASDYEDA</sequence>
<feature type="compositionally biased region" description="Basic residues" evidence="1">
    <location>
        <begin position="244"/>
        <end position="253"/>
    </location>
</feature>
<evidence type="ECO:0000256" key="1">
    <source>
        <dbReference type="SAM" id="MobiDB-lite"/>
    </source>
</evidence>
<feature type="region of interest" description="Disordered" evidence="1">
    <location>
        <begin position="240"/>
        <end position="272"/>
    </location>
</feature>